<proteinExistence type="predicted"/>
<protein>
    <submittedName>
        <fullName evidence="1">Uncharacterized protein</fullName>
    </submittedName>
</protein>
<name>A0AAW8PZX7_VIBPH</name>
<dbReference type="RefSeq" id="WP_311020025.1">
    <property type="nucleotide sequence ID" value="NZ_JAUHGG010000003.1"/>
</dbReference>
<accession>A0AAW8PZX7</accession>
<evidence type="ECO:0000313" key="2">
    <source>
        <dbReference type="Proteomes" id="UP001253193"/>
    </source>
</evidence>
<dbReference type="AlphaFoldDB" id="A0AAW8PZX7"/>
<evidence type="ECO:0000313" key="1">
    <source>
        <dbReference type="EMBL" id="MDS1821168.1"/>
    </source>
</evidence>
<dbReference type="EMBL" id="JAUHGG010000003">
    <property type="protein sequence ID" value="MDS1821168.1"/>
    <property type="molecule type" value="Genomic_DNA"/>
</dbReference>
<reference evidence="1" key="1">
    <citation type="submission" date="2023-06" db="EMBL/GenBank/DDBJ databases">
        <title>Genomic Diversity of Vibrio spp. and Metagenomic Analysis of Pathogens in Florida Gulf Coastal Waters Following Hurricane Ian.</title>
        <authorList>
            <person name="Brumfield K.D."/>
        </authorList>
    </citation>
    <scope>NUCLEOTIDE SEQUENCE</scope>
    <source>
        <strain evidence="1">WBS2B-138</strain>
    </source>
</reference>
<dbReference type="Proteomes" id="UP001253193">
    <property type="component" value="Unassembled WGS sequence"/>
</dbReference>
<comment type="caution">
    <text evidence="1">The sequence shown here is derived from an EMBL/GenBank/DDBJ whole genome shotgun (WGS) entry which is preliminary data.</text>
</comment>
<sequence>MPNETKTFKATLKPQVRSLLVSSANTSPVSDNYLKVLTLLAGQQVEISCESLHNMRFKVTPYALNKGYHILRDQDSPWAVTLEKLEELKAHYCNPDKPLSVAVKALYLIEDMDYVSDQVKA</sequence>
<gene>
    <name evidence="1" type="ORF">QX249_10890</name>
</gene>
<organism evidence="1 2">
    <name type="scientific">Vibrio parahaemolyticus</name>
    <dbReference type="NCBI Taxonomy" id="670"/>
    <lineage>
        <taxon>Bacteria</taxon>
        <taxon>Pseudomonadati</taxon>
        <taxon>Pseudomonadota</taxon>
        <taxon>Gammaproteobacteria</taxon>
        <taxon>Vibrionales</taxon>
        <taxon>Vibrionaceae</taxon>
        <taxon>Vibrio</taxon>
    </lineage>
</organism>